<gene>
    <name evidence="1" type="ORF">SDC9_66209</name>
</gene>
<comment type="caution">
    <text evidence="1">The sequence shown here is derived from an EMBL/GenBank/DDBJ whole genome shotgun (WGS) entry which is preliminary data.</text>
</comment>
<sequence>MGFKKGRHSDIKGFRVLYKKGRHFSKGIPAVLKRAPHCFRIDCRFLWLILSFCPLARSTPARVKQEG</sequence>
<accession>A0A644XZU3</accession>
<proteinExistence type="predicted"/>
<evidence type="ECO:0000313" key="1">
    <source>
        <dbReference type="EMBL" id="MPM19783.1"/>
    </source>
</evidence>
<protein>
    <submittedName>
        <fullName evidence="1">Uncharacterized protein</fullName>
    </submittedName>
</protein>
<dbReference type="EMBL" id="VSSQ01003243">
    <property type="protein sequence ID" value="MPM19783.1"/>
    <property type="molecule type" value="Genomic_DNA"/>
</dbReference>
<name>A0A644XZU3_9ZZZZ</name>
<organism evidence="1">
    <name type="scientific">bioreactor metagenome</name>
    <dbReference type="NCBI Taxonomy" id="1076179"/>
    <lineage>
        <taxon>unclassified sequences</taxon>
        <taxon>metagenomes</taxon>
        <taxon>ecological metagenomes</taxon>
    </lineage>
</organism>
<reference evidence="1" key="1">
    <citation type="submission" date="2019-08" db="EMBL/GenBank/DDBJ databases">
        <authorList>
            <person name="Kucharzyk K."/>
            <person name="Murdoch R.W."/>
            <person name="Higgins S."/>
            <person name="Loffler F."/>
        </authorList>
    </citation>
    <scope>NUCLEOTIDE SEQUENCE</scope>
</reference>
<dbReference type="AlphaFoldDB" id="A0A644XZU3"/>